<dbReference type="RefSeq" id="XP_002508567.1">
    <property type="nucleotide sequence ID" value="XM_002508521.1"/>
</dbReference>
<dbReference type="Gene3D" id="2.20.70.10">
    <property type="match status" value="1"/>
</dbReference>
<evidence type="ECO:0000256" key="1">
    <source>
        <dbReference type="PROSITE-ProRule" id="PRU00047"/>
    </source>
</evidence>
<evidence type="ECO:0000259" key="3">
    <source>
        <dbReference type="PROSITE" id="PS50020"/>
    </source>
</evidence>
<dbReference type="KEGG" id="mis:MICPUN_62091"/>
<dbReference type="PROSITE" id="PS01159">
    <property type="entry name" value="WW_DOMAIN_1"/>
    <property type="match status" value="1"/>
</dbReference>
<dbReference type="InterPro" id="IPR001878">
    <property type="entry name" value="Znf_CCHC"/>
</dbReference>
<evidence type="ECO:0000259" key="4">
    <source>
        <dbReference type="PROSITE" id="PS50158"/>
    </source>
</evidence>
<dbReference type="SUPFAM" id="SSF51045">
    <property type="entry name" value="WW domain"/>
    <property type="match status" value="1"/>
</dbReference>
<proteinExistence type="predicted"/>
<keyword evidence="1" id="KW-0863">Zinc-finger</keyword>
<feature type="compositionally biased region" description="Polar residues" evidence="2">
    <location>
        <begin position="176"/>
        <end position="186"/>
    </location>
</feature>
<evidence type="ECO:0008006" key="7">
    <source>
        <dbReference type="Google" id="ProtNLM"/>
    </source>
</evidence>
<keyword evidence="1" id="KW-0479">Metal-binding</keyword>
<dbReference type="EMBL" id="CP001576">
    <property type="protein sequence ID" value="ACO69825.1"/>
    <property type="molecule type" value="Genomic_DNA"/>
</dbReference>
<evidence type="ECO:0000256" key="2">
    <source>
        <dbReference type="SAM" id="MobiDB-lite"/>
    </source>
</evidence>
<evidence type="ECO:0000313" key="6">
    <source>
        <dbReference type="Proteomes" id="UP000002009"/>
    </source>
</evidence>
<reference evidence="5 6" key="1">
    <citation type="journal article" date="2009" name="Science">
        <title>Green evolution and dynamic adaptations revealed by genomes of the marine picoeukaryotes Micromonas.</title>
        <authorList>
            <person name="Worden A.Z."/>
            <person name="Lee J.H."/>
            <person name="Mock T."/>
            <person name="Rouze P."/>
            <person name="Simmons M.P."/>
            <person name="Aerts A.L."/>
            <person name="Allen A.E."/>
            <person name="Cuvelier M.L."/>
            <person name="Derelle E."/>
            <person name="Everett M.V."/>
            <person name="Foulon E."/>
            <person name="Grimwood J."/>
            <person name="Gundlach H."/>
            <person name="Henrissat B."/>
            <person name="Napoli C."/>
            <person name="McDonald S.M."/>
            <person name="Parker M.S."/>
            <person name="Rombauts S."/>
            <person name="Salamov A."/>
            <person name="Von Dassow P."/>
            <person name="Badger J.H."/>
            <person name="Coutinho P.M."/>
            <person name="Demir E."/>
            <person name="Dubchak I."/>
            <person name="Gentemann C."/>
            <person name="Eikrem W."/>
            <person name="Gready J.E."/>
            <person name="John U."/>
            <person name="Lanier W."/>
            <person name="Lindquist E.A."/>
            <person name="Lucas S."/>
            <person name="Mayer K.F."/>
            <person name="Moreau H."/>
            <person name="Not F."/>
            <person name="Otillar R."/>
            <person name="Panaud O."/>
            <person name="Pangilinan J."/>
            <person name="Paulsen I."/>
            <person name="Piegu B."/>
            <person name="Poliakov A."/>
            <person name="Robbens S."/>
            <person name="Schmutz J."/>
            <person name="Toulza E."/>
            <person name="Wyss T."/>
            <person name="Zelensky A."/>
            <person name="Zhou K."/>
            <person name="Armbrust E.V."/>
            <person name="Bhattacharya D."/>
            <person name="Goodenough U.W."/>
            <person name="Van de Peer Y."/>
            <person name="Grigoriev I.V."/>
        </authorList>
    </citation>
    <scope>NUCLEOTIDE SEQUENCE [LARGE SCALE GENOMIC DNA]</scope>
    <source>
        <strain evidence="6">RCC299 / NOUM17</strain>
    </source>
</reference>
<name>C1FHI1_MICCC</name>
<gene>
    <name evidence="5" type="ORF">MICPUN_62091</name>
</gene>
<dbReference type="InterPro" id="IPR001202">
    <property type="entry name" value="WW_dom"/>
</dbReference>
<dbReference type="Proteomes" id="UP000002009">
    <property type="component" value="Chromosome 10"/>
</dbReference>
<dbReference type="Pfam" id="PF00098">
    <property type="entry name" value="zf-CCHC"/>
    <property type="match status" value="1"/>
</dbReference>
<feature type="compositionally biased region" description="Basic and acidic residues" evidence="2">
    <location>
        <begin position="96"/>
        <end position="113"/>
    </location>
</feature>
<evidence type="ECO:0000313" key="5">
    <source>
        <dbReference type="EMBL" id="ACO69825.1"/>
    </source>
</evidence>
<dbReference type="InParanoid" id="C1FHI1"/>
<dbReference type="PROSITE" id="PS50020">
    <property type="entry name" value="WW_DOMAIN_2"/>
    <property type="match status" value="1"/>
</dbReference>
<dbReference type="GO" id="GO:0008270">
    <property type="term" value="F:zinc ion binding"/>
    <property type="evidence" value="ECO:0007669"/>
    <property type="project" value="UniProtKB-KW"/>
</dbReference>
<dbReference type="GeneID" id="8247123"/>
<organism evidence="5 6">
    <name type="scientific">Micromonas commoda (strain RCC299 / NOUM17 / CCMP2709)</name>
    <name type="common">Picoplanktonic green alga</name>
    <dbReference type="NCBI Taxonomy" id="296587"/>
    <lineage>
        <taxon>Eukaryota</taxon>
        <taxon>Viridiplantae</taxon>
        <taxon>Chlorophyta</taxon>
        <taxon>Mamiellophyceae</taxon>
        <taxon>Mamiellales</taxon>
        <taxon>Mamiellaceae</taxon>
        <taxon>Micromonas</taxon>
    </lineage>
</organism>
<feature type="region of interest" description="Disordered" evidence="2">
    <location>
        <begin position="73"/>
        <end position="186"/>
    </location>
</feature>
<keyword evidence="6" id="KW-1185">Reference proteome</keyword>
<dbReference type="OrthoDB" id="496984at2759"/>
<keyword evidence="1" id="KW-0862">Zinc</keyword>
<feature type="domain" description="CCHC-type" evidence="4">
    <location>
        <begin position="18"/>
        <end position="33"/>
    </location>
</feature>
<dbReference type="PROSITE" id="PS50158">
    <property type="entry name" value="ZF_CCHC"/>
    <property type="match status" value="1"/>
</dbReference>
<dbReference type="SMART" id="SM00456">
    <property type="entry name" value="WW"/>
    <property type="match status" value="1"/>
</dbReference>
<feature type="domain" description="WW" evidence="3">
    <location>
        <begin position="153"/>
        <end position="186"/>
    </location>
</feature>
<sequence length="186" mass="20203">MEKHHKLRRPAGSSIHACNICGKEGHQAAQCTNGTVNWAAKFGPAWTSDLDAVKKEPDYKDIAAQAKAFAAKRLAEEEKAKRKAEGLDVDEDSDKEADHDDEGKAAKDGKKDSGDDDGDGDEDGANKKRARDDDDADEGDDEEKAAKAKKEAPAPASDWKVFYDTSGRPYYHNAKTGVTQWTPPTA</sequence>
<feature type="compositionally biased region" description="Basic and acidic residues" evidence="2">
    <location>
        <begin position="73"/>
        <end position="86"/>
    </location>
</feature>
<dbReference type="InterPro" id="IPR036020">
    <property type="entry name" value="WW_dom_sf"/>
</dbReference>
<dbReference type="Pfam" id="PF00397">
    <property type="entry name" value="WW"/>
    <property type="match status" value="1"/>
</dbReference>
<dbReference type="SMART" id="SM00343">
    <property type="entry name" value="ZnF_C2HC"/>
    <property type="match status" value="1"/>
</dbReference>
<feature type="compositionally biased region" description="Acidic residues" evidence="2">
    <location>
        <begin position="114"/>
        <end position="123"/>
    </location>
</feature>
<dbReference type="AlphaFoldDB" id="C1FHI1"/>
<dbReference type="CDD" id="cd00201">
    <property type="entry name" value="WW"/>
    <property type="match status" value="1"/>
</dbReference>
<feature type="compositionally biased region" description="Acidic residues" evidence="2">
    <location>
        <begin position="133"/>
        <end position="143"/>
    </location>
</feature>
<dbReference type="STRING" id="296587.C1FHI1"/>
<protein>
    <recommendedName>
        <fullName evidence="7">WW domain-containing protein</fullName>
    </recommendedName>
</protein>
<dbReference type="GO" id="GO:0003676">
    <property type="term" value="F:nucleic acid binding"/>
    <property type="evidence" value="ECO:0007669"/>
    <property type="project" value="InterPro"/>
</dbReference>
<accession>C1FHI1</accession>
<dbReference type="OMA" id="HHKLRRP"/>
<dbReference type="eggNOG" id="ENOG502SH30">
    <property type="taxonomic scope" value="Eukaryota"/>
</dbReference>